<reference evidence="1 2" key="1">
    <citation type="submission" date="2018-05" db="EMBL/GenBank/DDBJ databases">
        <title>Genomic Encyclopedia of Type Strains, Phase IV (KMG-IV): sequencing the most valuable type-strain genomes for metagenomic binning, comparative biology and taxonomic classification.</title>
        <authorList>
            <person name="Goeker M."/>
        </authorList>
    </citation>
    <scope>NUCLEOTIDE SEQUENCE [LARGE SCALE GENOMIC DNA]</scope>
    <source>
        <strain evidence="1 2">DSM 28556</strain>
    </source>
</reference>
<dbReference type="OrthoDB" id="1901124at2"/>
<organism evidence="1 2">
    <name type="scientific">Pseudogracilibacillus auburnensis</name>
    <dbReference type="NCBI Taxonomy" id="1494959"/>
    <lineage>
        <taxon>Bacteria</taxon>
        <taxon>Bacillati</taxon>
        <taxon>Bacillota</taxon>
        <taxon>Bacilli</taxon>
        <taxon>Bacillales</taxon>
        <taxon>Bacillaceae</taxon>
        <taxon>Pseudogracilibacillus</taxon>
    </lineage>
</organism>
<name>A0A2V3VQG9_9BACI</name>
<comment type="caution">
    <text evidence="1">The sequence shown here is derived from an EMBL/GenBank/DDBJ whole genome shotgun (WGS) entry which is preliminary data.</text>
</comment>
<dbReference type="Pfam" id="PF06042">
    <property type="entry name" value="NTP_transf_6"/>
    <property type="match status" value="1"/>
</dbReference>
<evidence type="ECO:0000313" key="1">
    <source>
        <dbReference type="EMBL" id="PXW83810.1"/>
    </source>
</evidence>
<dbReference type="RefSeq" id="WP_110396677.1">
    <property type="nucleotide sequence ID" value="NZ_JADIJL010000001.1"/>
</dbReference>
<dbReference type="EMBL" id="QJJQ01000014">
    <property type="protein sequence ID" value="PXW83810.1"/>
    <property type="molecule type" value="Genomic_DNA"/>
</dbReference>
<evidence type="ECO:0008006" key="3">
    <source>
        <dbReference type="Google" id="ProtNLM"/>
    </source>
</evidence>
<sequence>MKMKNEEDIIFFIQEDEWMMEILKTVKSFHLPDWWICAGFVRSKIWDVLHGFEGRTPLPDIDVIYYDCTTINEEKEKVLEKKLASIHPCLPWSVKNQARMHLVNNVSPYVSSEDAMSKFPETATALGVKLDEKDNVLLSSPCGVKDVLNLEIKPTTYFQGCTKRMKIFEERLKTKNWQSTWYKIKLFRNELWQNDKSL</sequence>
<dbReference type="PANTHER" id="PTHR39166">
    <property type="entry name" value="BLL1166 PROTEIN"/>
    <property type="match status" value="1"/>
</dbReference>
<accession>A0A2V3VQG9</accession>
<evidence type="ECO:0000313" key="2">
    <source>
        <dbReference type="Proteomes" id="UP000247978"/>
    </source>
</evidence>
<dbReference type="InterPro" id="IPR009267">
    <property type="entry name" value="NTP_transf_6"/>
</dbReference>
<dbReference type="AlphaFoldDB" id="A0A2V3VQG9"/>
<dbReference type="PANTHER" id="PTHR39166:SF1">
    <property type="entry name" value="BLL1166 PROTEIN"/>
    <property type="match status" value="1"/>
</dbReference>
<keyword evidence="2" id="KW-1185">Reference proteome</keyword>
<gene>
    <name evidence="1" type="ORF">DFR56_11495</name>
</gene>
<proteinExistence type="predicted"/>
<protein>
    <recommendedName>
        <fullName evidence="3">Nucleotidyltransferase-like protein</fullName>
    </recommendedName>
</protein>
<dbReference type="Proteomes" id="UP000247978">
    <property type="component" value="Unassembled WGS sequence"/>
</dbReference>